<dbReference type="AlphaFoldDB" id="A0AAD1US48"/>
<gene>
    <name evidence="1" type="ORF">ECRASSUSDP1_LOCUS13725</name>
</gene>
<comment type="caution">
    <text evidence="1">The sequence shown here is derived from an EMBL/GenBank/DDBJ whole genome shotgun (WGS) entry which is preliminary data.</text>
</comment>
<dbReference type="EMBL" id="CAMPGE010013681">
    <property type="protein sequence ID" value="CAI2372395.1"/>
    <property type="molecule type" value="Genomic_DNA"/>
</dbReference>
<proteinExistence type="predicted"/>
<organism evidence="1 2">
    <name type="scientific">Euplotes crassus</name>
    <dbReference type="NCBI Taxonomy" id="5936"/>
    <lineage>
        <taxon>Eukaryota</taxon>
        <taxon>Sar</taxon>
        <taxon>Alveolata</taxon>
        <taxon>Ciliophora</taxon>
        <taxon>Intramacronucleata</taxon>
        <taxon>Spirotrichea</taxon>
        <taxon>Hypotrichia</taxon>
        <taxon>Euplotida</taxon>
        <taxon>Euplotidae</taxon>
        <taxon>Moneuplotes</taxon>
    </lineage>
</organism>
<evidence type="ECO:0000313" key="2">
    <source>
        <dbReference type="Proteomes" id="UP001295684"/>
    </source>
</evidence>
<reference evidence="1" key="1">
    <citation type="submission" date="2023-07" db="EMBL/GenBank/DDBJ databases">
        <authorList>
            <consortium name="AG Swart"/>
            <person name="Singh M."/>
            <person name="Singh A."/>
            <person name="Seah K."/>
            <person name="Emmerich C."/>
        </authorList>
    </citation>
    <scope>NUCLEOTIDE SEQUENCE</scope>
    <source>
        <strain evidence="1">DP1</strain>
    </source>
</reference>
<accession>A0AAD1US48</accession>
<protein>
    <submittedName>
        <fullName evidence="1">Uncharacterized protein</fullName>
    </submittedName>
</protein>
<name>A0AAD1US48_EUPCR</name>
<sequence length="294" mass="33788">MGGMNQGIELPGDFSKTVLEYELKLSKNELSQEQLGKLLGYYSIAVSYYDTMNDADTTLFYEHKIKKALKSTAEAVSQKKKPISKANKKLAQMKLQLYIMNKDKEKEKQREVLPEYNPIQKQSKALENSQRAVERDFIKQEENFRKRLAMRKKGKRILAQPNWGNESSIKVNSLSKNNFSIENSVELNSSDVNFEKMSNSSMKDEMLGIITTMTHMKASDSLDKLKRARTLEEKLSKPLQKTLQETVVKKKLNRSTSSIPKKLNEKGNLSEIIEFEENQETHSIELKEENGHIS</sequence>
<keyword evidence="2" id="KW-1185">Reference proteome</keyword>
<evidence type="ECO:0000313" key="1">
    <source>
        <dbReference type="EMBL" id="CAI2372395.1"/>
    </source>
</evidence>
<dbReference type="Proteomes" id="UP001295684">
    <property type="component" value="Unassembled WGS sequence"/>
</dbReference>